<dbReference type="Proteomes" id="UP000494206">
    <property type="component" value="Unassembled WGS sequence"/>
</dbReference>
<feature type="region of interest" description="Disordered" evidence="1">
    <location>
        <begin position="66"/>
        <end position="99"/>
    </location>
</feature>
<evidence type="ECO:0000313" key="2">
    <source>
        <dbReference type="EMBL" id="CAB3411692.1"/>
    </source>
</evidence>
<proteinExistence type="predicted"/>
<dbReference type="EMBL" id="CADEPM010000015">
    <property type="protein sequence ID" value="CAB3411692.1"/>
    <property type="molecule type" value="Genomic_DNA"/>
</dbReference>
<dbReference type="AlphaFoldDB" id="A0A8S1FE00"/>
<keyword evidence="3" id="KW-1185">Reference proteome</keyword>
<feature type="region of interest" description="Disordered" evidence="1">
    <location>
        <begin position="1"/>
        <end position="49"/>
    </location>
</feature>
<protein>
    <submittedName>
        <fullName evidence="2">Uncharacterized protein</fullName>
    </submittedName>
</protein>
<evidence type="ECO:0000256" key="1">
    <source>
        <dbReference type="SAM" id="MobiDB-lite"/>
    </source>
</evidence>
<feature type="region of interest" description="Disordered" evidence="1">
    <location>
        <begin position="130"/>
        <end position="172"/>
    </location>
</feature>
<gene>
    <name evidence="2" type="ORF">CBOVIS_LOCUS13067</name>
</gene>
<name>A0A8S1FE00_9PELO</name>
<accession>A0A8S1FE00</accession>
<evidence type="ECO:0000313" key="3">
    <source>
        <dbReference type="Proteomes" id="UP000494206"/>
    </source>
</evidence>
<reference evidence="2 3" key="1">
    <citation type="submission" date="2020-04" db="EMBL/GenBank/DDBJ databases">
        <authorList>
            <person name="Laetsch R D."/>
            <person name="Stevens L."/>
            <person name="Kumar S."/>
            <person name="Blaxter L. M."/>
        </authorList>
    </citation>
    <scope>NUCLEOTIDE SEQUENCE [LARGE SCALE GENOMIC DNA]</scope>
</reference>
<feature type="compositionally biased region" description="Polar residues" evidence="1">
    <location>
        <begin position="1"/>
        <end position="24"/>
    </location>
</feature>
<comment type="caution">
    <text evidence="2">The sequence shown here is derived from an EMBL/GenBank/DDBJ whole genome shotgun (WGS) entry which is preliminary data.</text>
</comment>
<organism evidence="2 3">
    <name type="scientific">Caenorhabditis bovis</name>
    <dbReference type="NCBI Taxonomy" id="2654633"/>
    <lineage>
        <taxon>Eukaryota</taxon>
        <taxon>Metazoa</taxon>
        <taxon>Ecdysozoa</taxon>
        <taxon>Nematoda</taxon>
        <taxon>Chromadorea</taxon>
        <taxon>Rhabditida</taxon>
        <taxon>Rhabditina</taxon>
        <taxon>Rhabditomorpha</taxon>
        <taxon>Rhabditoidea</taxon>
        <taxon>Rhabditidae</taxon>
        <taxon>Peloderinae</taxon>
        <taxon>Caenorhabditis</taxon>
    </lineage>
</organism>
<sequence length="190" mass="21423">MKSNNPRETQTPQHLSETNDQNAQRAEIPRISLHASMESSHNAPDYEPSPRRVLYESFESAYSHIVESSRHSSFLAADEPRNGSPIEEVNPAAPPVVNPVAPPIVIRRRQNNRPAIPIENLDEADNEMSSLGAVDRRTPGGSDRRHRAIAPNVRPLPPPPQENNGPAVPRKLSQYEIVTEPWKMWRREQK</sequence>